<dbReference type="EMBL" id="MTYJ01000054">
    <property type="protein sequence ID" value="OQV17954.1"/>
    <property type="molecule type" value="Genomic_DNA"/>
</dbReference>
<keyword evidence="2" id="KW-1185">Reference proteome</keyword>
<evidence type="ECO:0000313" key="1">
    <source>
        <dbReference type="EMBL" id="OQV17954.1"/>
    </source>
</evidence>
<organism evidence="1 2">
    <name type="scientific">Hypsibius exemplaris</name>
    <name type="common">Freshwater tardigrade</name>
    <dbReference type="NCBI Taxonomy" id="2072580"/>
    <lineage>
        <taxon>Eukaryota</taxon>
        <taxon>Metazoa</taxon>
        <taxon>Ecdysozoa</taxon>
        <taxon>Tardigrada</taxon>
        <taxon>Eutardigrada</taxon>
        <taxon>Parachela</taxon>
        <taxon>Hypsibioidea</taxon>
        <taxon>Hypsibiidae</taxon>
        <taxon>Hypsibius</taxon>
    </lineage>
</organism>
<evidence type="ECO:0000313" key="2">
    <source>
        <dbReference type="Proteomes" id="UP000192578"/>
    </source>
</evidence>
<sequence length="200" mass="21576">MREGDSGTDHGDGGKSVTITENLAGFAERNLPSLWLLEGVGPSRDTISLDFVDARRFLHRGSQPFPLMDIYPASAPLPITVSPDVLACSACTATSGHPSRPLHLHLKQTTNGQGVVLCRNADNGLEARRQIQVRWHPTPEFSQPSVLTVSDTPSRGTPLLVLRPDKNYPYTLQYAVDENPAVNVNINTGIVTLKSALTAG</sequence>
<protein>
    <submittedName>
        <fullName evidence="1">Uncharacterized protein</fullName>
    </submittedName>
</protein>
<comment type="caution">
    <text evidence="1">The sequence shown here is derived from an EMBL/GenBank/DDBJ whole genome shotgun (WGS) entry which is preliminary data.</text>
</comment>
<gene>
    <name evidence="1" type="ORF">BV898_07897</name>
</gene>
<accession>A0A1W0WRY3</accession>
<reference evidence="2" key="1">
    <citation type="submission" date="2017-01" db="EMBL/GenBank/DDBJ databases">
        <title>Comparative genomics of anhydrobiosis in the tardigrade Hypsibius dujardini.</title>
        <authorList>
            <person name="Yoshida Y."/>
            <person name="Koutsovoulos G."/>
            <person name="Laetsch D."/>
            <person name="Stevens L."/>
            <person name="Kumar S."/>
            <person name="Horikawa D."/>
            <person name="Ishino K."/>
            <person name="Komine S."/>
            <person name="Tomita M."/>
            <person name="Blaxter M."/>
            <person name="Arakawa K."/>
        </authorList>
    </citation>
    <scope>NUCLEOTIDE SEQUENCE [LARGE SCALE GENOMIC DNA]</scope>
    <source>
        <strain evidence="2">Z151</strain>
    </source>
</reference>
<dbReference type="AlphaFoldDB" id="A0A1W0WRY3"/>
<name>A0A1W0WRY3_HYPEX</name>
<proteinExistence type="predicted"/>
<dbReference type="Proteomes" id="UP000192578">
    <property type="component" value="Unassembled WGS sequence"/>
</dbReference>